<dbReference type="RefSeq" id="WP_167953940.1">
    <property type="nucleotide sequence ID" value="NZ_JAATJE010000001.1"/>
</dbReference>
<proteinExistence type="predicted"/>
<reference evidence="1 2" key="1">
    <citation type="submission" date="2020-03" db="EMBL/GenBank/DDBJ databases">
        <title>Genomic Encyclopedia of Type Strains, Phase IV (KMG-IV): sequencing the most valuable type-strain genomes for metagenomic binning, comparative biology and taxonomic classification.</title>
        <authorList>
            <person name="Goeker M."/>
        </authorList>
    </citation>
    <scope>NUCLEOTIDE SEQUENCE [LARGE SCALE GENOMIC DNA]</scope>
    <source>
        <strain evidence="1 2">DSM 27651</strain>
    </source>
</reference>
<sequence>MTDRYKGKPFLRLLDAYVLDAIGFLPPEADAELTRMEPNFAAALGETGPWRTMVETRMRFPAGMPGAIAELWTKGRPRFIAANGHEPDPAEFTRIFVDSKFPH</sequence>
<organism evidence="1 2">
    <name type="scientific">Sphingomonas jejuensis</name>
    <dbReference type="NCBI Taxonomy" id="904715"/>
    <lineage>
        <taxon>Bacteria</taxon>
        <taxon>Pseudomonadati</taxon>
        <taxon>Pseudomonadota</taxon>
        <taxon>Alphaproteobacteria</taxon>
        <taxon>Sphingomonadales</taxon>
        <taxon>Sphingomonadaceae</taxon>
        <taxon>Sphingomonas</taxon>
    </lineage>
</organism>
<name>A0ABX0XMX7_9SPHN</name>
<protein>
    <submittedName>
        <fullName evidence="1">Uncharacterized protein</fullName>
    </submittedName>
</protein>
<comment type="caution">
    <text evidence="1">The sequence shown here is derived from an EMBL/GenBank/DDBJ whole genome shotgun (WGS) entry which is preliminary data.</text>
</comment>
<gene>
    <name evidence="1" type="ORF">GGR88_001515</name>
</gene>
<keyword evidence="2" id="KW-1185">Reference proteome</keyword>
<evidence type="ECO:0000313" key="1">
    <source>
        <dbReference type="EMBL" id="NJC34041.1"/>
    </source>
</evidence>
<evidence type="ECO:0000313" key="2">
    <source>
        <dbReference type="Proteomes" id="UP000734218"/>
    </source>
</evidence>
<accession>A0ABX0XMX7</accession>
<dbReference type="Proteomes" id="UP000734218">
    <property type="component" value="Unassembled WGS sequence"/>
</dbReference>
<dbReference type="EMBL" id="JAATJE010000001">
    <property type="protein sequence ID" value="NJC34041.1"/>
    <property type="molecule type" value="Genomic_DNA"/>
</dbReference>